<accession>A0A6N7LSU6</accession>
<dbReference type="AlphaFoldDB" id="A0A6N7LSU6"/>
<comment type="caution">
    <text evidence="1">The sequence shown here is derived from an EMBL/GenBank/DDBJ whole genome shotgun (WGS) entry which is preliminary data.</text>
</comment>
<evidence type="ECO:0000313" key="2">
    <source>
        <dbReference type="Proteomes" id="UP000469421"/>
    </source>
</evidence>
<evidence type="ECO:0000313" key="1">
    <source>
        <dbReference type="EMBL" id="MQX52254.1"/>
    </source>
</evidence>
<dbReference type="Proteomes" id="UP000469421">
    <property type="component" value="Unassembled WGS sequence"/>
</dbReference>
<name>A0A6N7LSU6_9GAMM</name>
<dbReference type="EMBL" id="WIRE01000001">
    <property type="protein sequence ID" value="MQX52254.1"/>
    <property type="molecule type" value="Genomic_DNA"/>
</dbReference>
<proteinExistence type="predicted"/>
<organism evidence="1 2">
    <name type="scientific">Alcanivorax sediminis</name>
    <dbReference type="NCBI Taxonomy" id="2663008"/>
    <lineage>
        <taxon>Bacteria</taxon>
        <taxon>Pseudomonadati</taxon>
        <taxon>Pseudomonadota</taxon>
        <taxon>Gammaproteobacteria</taxon>
        <taxon>Oceanospirillales</taxon>
        <taxon>Alcanivoracaceae</taxon>
        <taxon>Alcanivorax</taxon>
    </lineage>
</organism>
<sequence>MSQVSSIRQPVEGSADVDAMRMRRNYVDGHLEAYQESGSSDYSPKTGETIAEICRSGQYNGG</sequence>
<dbReference type="RefSeq" id="WP_153498979.1">
    <property type="nucleotide sequence ID" value="NZ_WIRE01000001.1"/>
</dbReference>
<keyword evidence="2" id="KW-1185">Reference proteome</keyword>
<protein>
    <submittedName>
        <fullName evidence="1">Uncharacterized protein</fullName>
    </submittedName>
</protein>
<reference evidence="1 2" key="1">
    <citation type="submission" date="2019-10" db="EMBL/GenBank/DDBJ databases">
        <title>Alcanivorax sp.PA15-N-34 draft genome sequence.</title>
        <authorList>
            <person name="Liao X."/>
            <person name="Shao Z."/>
        </authorList>
    </citation>
    <scope>NUCLEOTIDE SEQUENCE [LARGE SCALE GENOMIC DNA]</scope>
    <source>
        <strain evidence="1 2">PA15-N-34</strain>
    </source>
</reference>
<gene>
    <name evidence="1" type="ORF">GFN93_03275</name>
</gene>